<feature type="transmembrane region" description="Helical" evidence="1">
    <location>
        <begin position="127"/>
        <end position="147"/>
    </location>
</feature>
<dbReference type="AlphaFoldDB" id="D9S0F1"/>
<keyword evidence="1" id="KW-0472">Membrane</keyword>
<dbReference type="PANTHER" id="PTHR34821:SF2">
    <property type="entry name" value="INNER MEMBRANE PROTEIN YDCZ"/>
    <property type="match status" value="1"/>
</dbReference>
<keyword evidence="1" id="KW-1133">Transmembrane helix</keyword>
<dbReference type="eggNOG" id="COG3238">
    <property type="taxonomic scope" value="Bacteria"/>
</dbReference>
<dbReference type="PANTHER" id="PTHR34821">
    <property type="entry name" value="INNER MEMBRANE PROTEIN YDCZ"/>
    <property type="match status" value="1"/>
</dbReference>
<dbReference type="STRING" id="555079.Toce_2095"/>
<keyword evidence="1" id="KW-0812">Transmembrane</keyword>
<organism evidence="2 3">
    <name type="scientific">Thermosediminibacter oceani (strain ATCC BAA-1034 / DSM 16646 / JW/IW-1228P)</name>
    <dbReference type="NCBI Taxonomy" id="555079"/>
    <lineage>
        <taxon>Bacteria</taxon>
        <taxon>Bacillati</taxon>
        <taxon>Bacillota</taxon>
        <taxon>Clostridia</taxon>
        <taxon>Thermosediminibacterales</taxon>
        <taxon>Thermosediminibacteraceae</taxon>
        <taxon>Thermosediminibacter</taxon>
    </lineage>
</organism>
<sequence>MNISGELFFLLVALIAGVLMAVQGAMNSVVSRAIGLSGATFIVHLTATIIMIAVLLTGIGKSTWANYTRVPWYDYLGGAIGVLITYTVVMSIPRLGAAVATTAIIVGQVLTACLLDHFGLFGLEKMPLTWMRFLGLILLAIGAKLLLNK</sequence>
<feature type="transmembrane region" description="Helical" evidence="1">
    <location>
        <begin position="72"/>
        <end position="89"/>
    </location>
</feature>
<dbReference type="InterPro" id="IPR006750">
    <property type="entry name" value="YdcZ"/>
</dbReference>
<evidence type="ECO:0008006" key="4">
    <source>
        <dbReference type="Google" id="ProtNLM"/>
    </source>
</evidence>
<dbReference type="OrthoDB" id="9789346at2"/>
<dbReference type="HOGENOM" id="CLU_068878_4_0_9"/>
<protein>
    <recommendedName>
        <fullName evidence="4">DMT family transporter</fullName>
    </recommendedName>
</protein>
<keyword evidence="3" id="KW-1185">Reference proteome</keyword>
<dbReference type="EMBL" id="CP002131">
    <property type="protein sequence ID" value="ADL08809.1"/>
    <property type="molecule type" value="Genomic_DNA"/>
</dbReference>
<evidence type="ECO:0000256" key="1">
    <source>
        <dbReference type="SAM" id="Phobius"/>
    </source>
</evidence>
<accession>D9S0F1</accession>
<dbReference type="KEGG" id="toc:Toce_2095"/>
<name>D9S0F1_THEOJ</name>
<evidence type="ECO:0000313" key="2">
    <source>
        <dbReference type="EMBL" id="ADL08809.1"/>
    </source>
</evidence>
<reference evidence="2 3" key="1">
    <citation type="journal article" date="2010" name="Stand. Genomic Sci.">
        <title>Complete genome sequence of Thermosediminibacter oceani type strain (JW/IW-1228P).</title>
        <authorList>
            <person name="Pitluck S."/>
            <person name="Yasawong M."/>
            <person name="Munk C."/>
            <person name="Nolan M."/>
            <person name="Lapidus A."/>
            <person name="Lucas S."/>
            <person name="Glavina Del Rio T."/>
            <person name="Tice H."/>
            <person name="Cheng J.F."/>
            <person name="Bruce D."/>
            <person name="Detter C."/>
            <person name="Tapia R."/>
            <person name="Han C."/>
            <person name="Goodwin L."/>
            <person name="Liolios K."/>
            <person name="Ivanova N."/>
            <person name="Mavromatis K."/>
            <person name="Mikhailova N."/>
            <person name="Pati A."/>
            <person name="Chen A."/>
            <person name="Palaniappan K."/>
            <person name="Land M."/>
            <person name="Hauser L."/>
            <person name="Chang Y.J."/>
            <person name="Jeffries C.D."/>
            <person name="Rohde M."/>
            <person name="Spring S."/>
            <person name="Sikorski J."/>
            <person name="Goker M."/>
            <person name="Woyke T."/>
            <person name="Bristow J."/>
            <person name="Eisen J.A."/>
            <person name="Markowitz V."/>
            <person name="Hugenholtz P."/>
            <person name="Kyrpides N.C."/>
            <person name="Klenk H.P."/>
        </authorList>
    </citation>
    <scope>NUCLEOTIDE SEQUENCE [LARGE SCALE GENOMIC DNA]</scope>
    <source>
        <strain evidence="3">ATCC BAA-1034 / DSM 16646 / JW/IW-1228P</strain>
    </source>
</reference>
<proteinExistence type="predicted"/>
<feature type="transmembrane region" description="Helical" evidence="1">
    <location>
        <begin position="34"/>
        <end position="60"/>
    </location>
</feature>
<evidence type="ECO:0000313" key="3">
    <source>
        <dbReference type="Proteomes" id="UP000000272"/>
    </source>
</evidence>
<gene>
    <name evidence="2" type="ordered locus">Toce_2095</name>
</gene>
<dbReference type="GO" id="GO:0005886">
    <property type="term" value="C:plasma membrane"/>
    <property type="evidence" value="ECO:0007669"/>
    <property type="project" value="TreeGrafter"/>
</dbReference>
<dbReference type="RefSeq" id="WP_013276819.1">
    <property type="nucleotide sequence ID" value="NC_014377.1"/>
</dbReference>
<dbReference type="Proteomes" id="UP000000272">
    <property type="component" value="Chromosome"/>
</dbReference>
<dbReference type="Pfam" id="PF04657">
    <property type="entry name" value="DMT_YdcZ"/>
    <property type="match status" value="1"/>
</dbReference>